<feature type="transmembrane region" description="Helical" evidence="2">
    <location>
        <begin position="138"/>
        <end position="158"/>
    </location>
</feature>
<feature type="transmembrane region" description="Helical" evidence="2">
    <location>
        <begin position="165"/>
        <end position="187"/>
    </location>
</feature>
<dbReference type="Gene3D" id="1.20.140.150">
    <property type="match status" value="1"/>
</dbReference>
<dbReference type="Pfam" id="PF06687">
    <property type="entry name" value="SUR7"/>
    <property type="match status" value="1"/>
</dbReference>
<dbReference type="GO" id="GO:0006897">
    <property type="term" value="P:endocytosis"/>
    <property type="evidence" value="ECO:0007669"/>
    <property type="project" value="TreeGrafter"/>
</dbReference>
<dbReference type="PANTHER" id="PTHR36414:SF1">
    <property type="entry name" value="PROTEIN SUR7"/>
    <property type="match status" value="1"/>
</dbReference>
<protein>
    <submittedName>
        <fullName evidence="3">SUR7/PalI family-domain-containing protein</fullName>
    </submittedName>
</protein>
<evidence type="ECO:0000256" key="2">
    <source>
        <dbReference type="SAM" id="Phobius"/>
    </source>
</evidence>
<reference evidence="3" key="1">
    <citation type="submission" date="2023-06" db="EMBL/GenBank/DDBJ databases">
        <title>Genome-scale phylogeny and comparative genomics of the fungal order Sordariales.</title>
        <authorList>
            <consortium name="Lawrence Berkeley National Laboratory"/>
            <person name="Hensen N."/>
            <person name="Bonometti L."/>
            <person name="Westerberg I."/>
            <person name="Brannstrom I.O."/>
            <person name="Guillou S."/>
            <person name="Cros-Aarteil S."/>
            <person name="Calhoun S."/>
            <person name="Haridas S."/>
            <person name="Kuo A."/>
            <person name="Mondo S."/>
            <person name="Pangilinan J."/>
            <person name="Riley R."/>
            <person name="Labutti K."/>
            <person name="Andreopoulos B."/>
            <person name="Lipzen A."/>
            <person name="Chen C."/>
            <person name="Yanf M."/>
            <person name="Daum C."/>
            <person name="Ng V."/>
            <person name="Clum A."/>
            <person name="Steindorff A."/>
            <person name="Ohm R."/>
            <person name="Martin F."/>
            <person name="Silar P."/>
            <person name="Natvig D."/>
            <person name="Lalanne C."/>
            <person name="Gautier V."/>
            <person name="Ament-Velasquez S.L."/>
            <person name="Kruys A."/>
            <person name="Hutchinson M.I."/>
            <person name="Powell A.J."/>
            <person name="Barry K."/>
            <person name="Miller A.N."/>
            <person name="Grigoriev I.V."/>
            <person name="Debuchy R."/>
            <person name="Gladieux P."/>
            <person name="Thoren M.H."/>
            <person name="Johannesson H."/>
        </authorList>
    </citation>
    <scope>NUCLEOTIDE SEQUENCE</scope>
    <source>
        <strain evidence="3">CBS 606.72</strain>
    </source>
</reference>
<feature type="transmembrane region" description="Helical" evidence="2">
    <location>
        <begin position="207"/>
        <end position="229"/>
    </location>
</feature>
<evidence type="ECO:0000313" key="4">
    <source>
        <dbReference type="Proteomes" id="UP001175000"/>
    </source>
</evidence>
<gene>
    <name evidence="3" type="ORF">B0T14DRAFT_24527</name>
</gene>
<dbReference type="GO" id="GO:0005938">
    <property type="term" value="C:cell cortex"/>
    <property type="evidence" value="ECO:0007669"/>
    <property type="project" value="TreeGrafter"/>
</dbReference>
<name>A0AA40CC87_9PEZI</name>
<dbReference type="PANTHER" id="PTHR36414">
    <property type="entry name" value="PROTEIN SUR7"/>
    <property type="match status" value="1"/>
</dbReference>
<sequence>MAISRKRAKPHNPQCQKALLNPRLGLGFSLISILFLAASLVMLWFVILSGLTQKTPLSETYFLRANTSNITGARPITQWTYFFICALDNNDCGHATPALPIGYAWNGEPENAPAELVGGFGGDTTSFMYWYLWRFGSVFYLIALFFMVAAFFSSFLACCGRLGSALTGLIAAVALLFNTVAVCLMTATFVKMRNAFQADGRSASLGAYAFGFAWGSWATLLISTILFCLGRRGNKNDTSTGRSWGRRRKSTHNRSSYDGRRVKEEYP</sequence>
<proteinExistence type="predicted"/>
<dbReference type="GO" id="GO:0030866">
    <property type="term" value="P:cortical actin cytoskeleton organization"/>
    <property type="evidence" value="ECO:0007669"/>
    <property type="project" value="TreeGrafter"/>
</dbReference>
<organism evidence="3 4">
    <name type="scientific">Immersiella caudata</name>
    <dbReference type="NCBI Taxonomy" id="314043"/>
    <lineage>
        <taxon>Eukaryota</taxon>
        <taxon>Fungi</taxon>
        <taxon>Dikarya</taxon>
        <taxon>Ascomycota</taxon>
        <taxon>Pezizomycotina</taxon>
        <taxon>Sordariomycetes</taxon>
        <taxon>Sordariomycetidae</taxon>
        <taxon>Sordariales</taxon>
        <taxon>Lasiosphaeriaceae</taxon>
        <taxon>Immersiella</taxon>
    </lineage>
</organism>
<keyword evidence="2" id="KW-0472">Membrane</keyword>
<dbReference type="GO" id="GO:0045121">
    <property type="term" value="C:membrane raft"/>
    <property type="evidence" value="ECO:0007669"/>
    <property type="project" value="TreeGrafter"/>
</dbReference>
<keyword evidence="2" id="KW-0812">Transmembrane</keyword>
<keyword evidence="4" id="KW-1185">Reference proteome</keyword>
<feature type="compositionally biased region" description="Basic and acidic residues" evidence="1">
    <location>
        <begin position="255"/>
        <end position="267"/>
    </location>
</feature>
<dbReference type="EMBL" id="JAULSU010000001">
    <property type="protein sequence ID" value="KAK0632209.1"/>
    <property type="molecule type" value="Genomic_DNA"/>
</dbReference>
<accession>A0AA40CC87</accession>
<dbReference type="GO" id="GO:0031505">
    <property type="term" value="P:fungal-type cell wall organization"/>
    <property type="evidence" value="ECO:0007669"/>
    <property type="project" value="TreeGrafter"/>
</dbReference>
<comment type="caution">
    <text evidence="3">The sequence shown here is derived from an EMBL/GenBank/DDBJ whole genome shotgun (WGS) entry which is preliminary data.</text>
</comment>
<dbReference type="GO" id="GO:0005886">
    <property type="term" value="C:plasma membrane"/>
    <property type="evidence" value="ECO:0007669"/>
    <property type="project" value="InterPro"/>
</dbReference>
<dbReference type="Proteomes" id="UP001175000">
    <property type="component" value="Unassembled WGS sequence"/>
</dbReference>
<keyword evidence="2" id="KW-1133">Transmembrane helix</keyword>
<evidence type="ECO:0000313" key="3">
    <source>
        <dbReference type="EMBL" id="KAK0632209.1"/>
    </source>
</evidence>
<dbReference type="AlphaFoldDB" id="A0AA40CC87"/>
<feature type="region of interest" description="Disordered" evidence="1">
    <location>
        <begin position="236"/>
        <end position="267"/>
    </location>
</feature>
<dbReference type="GO" id="GO:0032185">
    <property type="term" value="P:septin cytoskeleton organization"/>
    <property type="evidence" value="ECO:0007669"/>
    <property type="project" value="TreeGrafter"/>
</dbReference>
<feature type="transmembrane region" description="Helical" evidence="2">
    <location>
        <begin position="24"/>
        <end position="47"/>
    </location>
</feature>
<dbReference type="InterPro" id="IPR009571">
    <property type="entry name" value="SUR7/Rim9-like_fungi"/>
</dbReference>
<evidence type="ECO:0000256" key="1">
    <source>
        <dbReference type="SAM" id="MobiDB-lite"/>
    </source>
</evidence>